<evidence type="ECO:0000259" key="1">
    <source>
        <dbReference type="Pfam" id="PF00078"/>
    </source>
</evidence>
<protein>
    <recommendedName>
        <fullName evidence="1">Reverse transcriptase domain-containing protein</fullName>
    </recommendedName>
</protein>
<accession>A0A3N4IW95</accession>
<dbReference type="STRING" id="1336337.A0A3N4IW95"/>
<dbReference type="EMBL" id="ML120780">
    <property type="protein sequence ID" value="RPA88571.1"/>
    <property type="molecule type" value="Genomic_DNA"/>
</dbReference>
<dbReference type="Pfam" id="PF00078">
    <property type="entry name" value="RVT_1"/>
    <property type="match status" value="1"/>
</dbReference>
<feature type="domain" description="Reverse transcriptase" evidence="1">
    <location>
        <begin position="2"/>
        <end position="55"/>
    </location>
</feature>
<name>A0A3N4IW95_9PEZI</name>
<evidence type="ECO:0000313" key="2">
    <source>
        <dbReference type="EMBL" id="RPA88571.1"/>
    </source>
</evidence>
<dbReference type="InterPro" id="IPR043128">
    <property type="entry name" value="Rev_trsase/Diguanyl_cyclase"/>
</dbReference>
<proteinExistence type="predicted"/>
<feature type="non-terminal residue" evidence="2">
    <location>
        <position position="1"/>
    </location>
</feature>
<dbReference type="OrthoDB" id="4236307at2759"/>
<organism evidence="2 3">
    <name type="scientific">Choiromyces venosus 120613-1</name>
    <dbReference type="NCBI Taxonomy" id="1336337"/>
    <lineage>
        <taxon>Eukaryota</taxon>
        <taxon>Fungi</taxon>
        <taxon>Dikarya</taxon>
        <taxon>Ascomycota</taxon>
        <taxon>Pezizomycotina</taxon>
        <taxon>Pezizomycetes</taxon>
        <taxon>Pezizales</taxon>
        <taxon>Tuberaceae</taxon>
        <taxon>Choiromyces</taxon>
    </lineage>
</organism>
<dbReference type="InterPro" id="IPR043502">
    <property type="entry name" value="DNA/RNA_pol_sf"/>
</dbReference>
<dbReference type="Gene3D" id="3.30.70.270">
    <property type="match status" value="1"/>
</dbReference>
<keyword evidence="3" id="KW-1185">Reference proteome</keyword>
<gene>
    <name evidence="2" type="ORF">L873DRAFT_1725534</name>
</gene>
<dbReference type="AlphaFoldDB" id="A0A3N4IW95"/>
<evidence type="ECO:0000313" key="3">
    <source>
        <dbReference type="Proteomes" id="UP000276215"/>
    </source>
</evidence>
<dbReference type="SUPFAM" id="SSF56672">
    <property type="entry name" value="DNA/RNA polymerases"/>
    <property type="match status" value="1"/>
</dbReference>
<dbReference type="InterPro" id="IPR000477">
    <property type="entry name" value="RT_dom"/>
</dbReference>
<sequence>LVMPFGVAGACGAIQVLMRHLLRDLENNSILIYLDDILVHAETKEKHDSLLDQVLS</sequence>
<reference evidence="2 3" key="1">
    <citation type="journal article" date="2018" name="Nat. Ecol. Evol.">
        <title>Pezizomycetes genomes reveal the molecular basis of ectomycorrhizal truffle lifestyle.</title>
        <authorList>
            <person name="Murat C."/>
            <person name="Payen T."/>
            <person name="Noel B."/>
            <person name="Kuo A."/>
            <person name="Morin E."/>
            <person name="Chen J."/>
            <person name="Kohler A."/>
            <person name="Krizsan K."/>
            <person name="Balestrini R."/>
            <person name="Da Silva C."/>
            <person name="Montanini B."/>
            <person name="Hainaut M."/>
            <person name="Levati E."/>
            <person name="Barry K.W."/>
            <person name="Belfiori B."/>
            <person name="Cichocki N."/>
            <person name="Clum A."/>
            <person name="Dockter R.B."/>
            <person name="Fauchery L."/>
            <person name="Guy J."/>
            <person name="Iotti M."/>
            <person name="Le Tacon F."/>
            <person name="Lindquist E.A."/>
            <person name="Lipzen A."/>
            <person name="Malagnac F."/>
            <person name="Mello A."/>
            <person name="Molinier V."/>
            <person name="Miyauchi S."/>
            <person name="Poulain J."/>
            <person name="Riccioni C."/>
            <person name="Rubini A."/>
            <person name="Sitrit Y."/>
            <person name="Splivallo R."/>
            <person name="Traeger S."/>
            <person name="Wang M."/>
            <person name="Zifcakova L."/>
            <person name="Wipf D."/>
            <person name="Zambonelli A."/>
            <person name="Paolocci F."/>
            <person name="Nowrousian M."/>
            <person name="Ottonello S."/>
            <person name="Baldrian P."/>
            <person name="Spatafora J.W."/>
            <person name="Henrissat B."/>
            <person name="Nagy L.G."/>
            <person name="Aury J.M."/>
            <person name="Wincker P."/>
            <person name="Grigoriev I.V."/>
            <person name="Bonfante P."/>
            <person name="Martin F.M."/>
        </authorList>
    </citation>
    <scope>NUCLEOTIDE SEQUENCE [LARGE SCALE GENOMIC DNA]</scope>
    <source>
        <strain evidence="2 3">120613-1</strain>
    </source>
</reference>
<dbReference type="Proteomes" id="UP000276215">
    <property type="component" value="Unassembled WGS sequence"/>
</dbReference>